<feature type="domain" description="Resolvase/invertase-type recombinase catalytic" evidence="2">
    <location>
        <begin position="5"/>
        <end position="146"/>
    </location>
</feature>
<dbReference type="Proteomes" id="UP001501495">
    <property type="component" value="Unassembled WGS sequence"/>
</dbReference>
<evidence type="ECO:0000313" key="3">
    <source>
        <dbReference type="EMBL" id="GAA4110739.1"/>
    </source>
</evidence>
<dbReference type="SUPFAM" id="SSF53041">
    <property type="entry name" value="Resolvase-like"/>
    <property type="match status" value="1"/>
</dbReference>
<proteinExistence type="predicted"/>
<feature type="compositionally biased region" description="Basic and acidic residues" evidence="1">
    <location>
        <begin position="233"/>
        <end position="260"/>
    </location>
</feature>
<accession>A0ABP7XCE8</accession>
<comment type="caution">
    <text evidence="3">The sequence shown here is derived from an EMBL/GenBank/DDBJ whole genome shotgun (WGS) entry which is preliminary data.</text>
</comment>
<feature type="compositionally biased region" description="Basic and acidic residues" evidence="1">
    <location>
        <begin position="278"/>
        <end position="301"/>
    </location>
</feature>
<dbReference type="Pfam" id="PF00239">
    <property type="entry name" value="Resolvase"/>
    <property type="match status" value="1"/>
</dbReference>
<evidence type="ECO:0000256" key="1">
    <source>
        <dbReference type="SAM" id="MobiDB-lite"/>
    </source>
</evidence>
<dbReference type="PANTHER" id="PTHR30461:SF23">
    <property type="entry name" value="DNA RECOMBINASE-RELATED"/>
    <property type="match status" value="1"/>
</dbReference>
<name>A0ABP7XCE8_9ACTN</name>
<feature type="region of interest" description="Disordered" evidence="1">
    <location>
        <begin position="208"/>
        <end position="301"/>
    </location>
</feature>
<evidence type="ECO:0000259" key="2">
    <source>
        <dbReference type="SMART" id="SM00857"/>
    </source>
</evidence>
<dbReference type="InterPro" id="IPR050639">
    <property type="entry name" value="SSR_resolvase"/>
</dbReference>
<dbReference type="SMART" id="SM00857">
    <property type="entry name" value="Resolvase"/>
    <property type="match status" value="1"/>
</dbReference>
<dbReference type="PANTHER" id="PTHR30461">
    <property type="entry name" value="DNA-INVERTASE FROM LAMBDOID PROPHAGE"/>
    <property type="match status" value="1"/>
</dbReference>
<feature type="compositionally biased region" description="Basic and acidic residues" evidence="1">
    <location>
        <begin position="208"/>
        <end position="221"/>
    </location>
</feature>
<dbReference type="EMBL" id="BAAAZH010000005">
    <property type="protein sequence ID" value="GAA4110739.1"/>
    <property type="molecule type" value="Genomic_DNA"/>
</dbReference>
<sequence>MPVEVCIYVRLSYDLHGNELGVERQERECREYADARGWTVHEVYIDNDLSATTGVERPEFERLLASKPAAILCWHLDRLLRVSGDLERVIALGVDVFSKEAGWFDLSNPAGRAVARTVTAWSTCEGEQKAIRQKAAHRQRVDAGGLTATGRPWWPTRPLGFNLDGTHHEVEAPALRQVYADLLKGGTLAAGVRHLESCGIVTQRSLDLDAKKAEEEGREPVGRPWEASSLSRASEREERRHLRLQRRGEWSRRVGADREGGSVSGRRPHPHQPCSTPQRRELRRLREEDEPADRPSEMLEV</sequence>
<protein>
    <recommendedName>
        <fullName evidence="2">Resolvase/invertase-type recombinase catalytic domain-containing protein</fullName>
    </recommendedName>
</protein>
<dbReference type="CDD" id="cd00338">
    <property type="entry name" value="Ser_Recombinase"/>
    <property type="match status" value="1"/>
</dbReference>
<organism evidence="3 4">
    <name type="scientific">Nocardioides fonticola</name>
    <dbReference type="NCBI Taxonomy" id="450363"/>
    <lineage>
        <taxon>Bacteria</taxon>
        <taxon>Bacillati</taxon>
        <taxon>Actinomycetota</taxon>
        <taxon>Actinomycetes</taxon>
        <taxon>Propionibacteriales</taxon>
        <taxon>Nocardioidaceae</taxon>
        <taxon>Nocardioides</taxon>
    </lineage>
</organism>
<dbReference type="InterPro" id="IPR036162">
    <property type="entry name" value="Resolvase-like_N_sf"/>
</dbReference>
<evidence type="ECO:0000313" key="4">
    <source>
        <dbReference type="Proteomes" id="UP001501495"/>
    </source>
</evidence>
<dbReference type="InterPro" id="IPR006119">
    <property type="entry name" value="Resolv_N"/>
</dbReference>
<keyword evidence="4" id="KW-1185">Reference proteome</keyword>
<gene>
    <name evidence="3" type="ORF">GCM10022215_06110</name>
</gene>
<dbReference type="Gene3D" id="3.40.50.1390">
    <property type="entry name" value="Resolvase, N-terminal catalytic domain"/>
    <property type="match status" value="1"/>
</dbReference>
<reference evidence="4" key="1">
    <citation type="journal article" date="2019" name="Int. J. Syst. Evol. Microbiol.">
        <title>The Global Catalogue of Microorganisms (GCM) 10K type strain sequencing project: providing services to taxonomists for standard genome sequencing and annotation.</title>
        <authorList>
            <consortium name="The Broad Institute Genomics Platform"/>
            <consortium name="The Broad Institute Genome Sequencing Center for Infectious Disease"/>
            <person name="Wu L."/>
            <person name="Ma J."/>
        </authorList>
    </citation>
    <scope>NUCLEOTIDE SEQUENCE [LARGE SCALE GENOMIC DNA]</scope>
    <source>
        <strain evidence="4">JCM 16703</strain>
    </source>
</reference>